<dbReference type="EMBL" id="GBRH01205664">
    <property type="protein sequence ID" value="JAD92231.1"/>
    <property type="molecule type" value="Transcribed_RNA"/>
</dbReference>
<organism evidence="1">
    <name type="scientific">Arundo donax</name>
    <name type="common">Giant reed</name>
    <name type="synonym">Donax arundinaceus</name>
    <dbReference type="NCBI Taxonomy" id="35708"/>
    <lineage>
        <taxon>Eukaryota</taxon>
        <taxon>Viridiplantae</taxon>
        <taxon>Streptophyta</taxon>
        <taxon>Embryophyta</taxon>
        <taxon>Tracheophyta</taxon>
        <taxon>Spermatophyta</taxon>
        <taxon>Magnoliopsida</taxon>
        <taxon>Liliopsida</taxon>
        <taxon>Poales</taxon>
        <taxon>Poaceae</taxon>
        <taxon>PACMAD clade</taxon>
        <taxon>Arundinoideae</taxon>
        <taxon>Arundineae</taxon>
        <taxon>Arundo</taxon>
    </lineage>
</organism>
<reference evidence="1" key="2">
    <citation type="journal article" date="2015" name="Data Brief">
        <title>Shoot transcriptome of the giant reed, Arundo donax.</title>
        <authorList>
            <person name="Barrero R.A."/>
            <person name="Guerrero F.D."/>
            <person name="Moolhuijzen P."/>
            <person name="Goolsby J.A."/>
            <person name="Tidwell J."/>
            <person name="Bellgard S.E."/>
            <person name="Bellgard M.I."/>
        </authorList>
    </citation>
    <scope>NUCLEOTIDE SEQUENCE</scope>
    <source>
        <tissue evidence="1">Shoot tissue taken approximately 20 cm above the soil surface</tissue>
    </source>
</reference>
<dbReference type="AlphaFoldDB" id="A0A0A9DWQ2"/>
<evidence type="ECO:0000313" key="1">
    <source>
        <dbReference type="EMBL" id="JAD92231.1"/>
    </source>
</evidence>
<reference evidence="1" key="1">
    <citation type="submission" date="2014-09" db="EMBL/GenBank/DDBJ databases">
        <authorList>
            <person name="Magalhaes I.L.F."/>
            <person name="Oliveira U."/>
            <person name="Santos F.R."/>
            <person name="Vidigal T.H.D.A."/>
            <person name="Brescovit A.D."/>
            <person name="Santos A.J."/>
        </authorList>
    </citation>
    <scope>NUCLEOTIDE SEQUENCE</scope>
    <source>
        <tissue evidence="1">Shoot tissue taken approximately 20 cm above the soil surface</tissue>
    </source>
</reference>
<accession>A0A0A9DWQ2</accession>
<name>A0A0A9DWQ2_ARUDO</name>
<proteinExistence type="predicted"/>
<protein>
    <submittedName>
        <fullName evidence="1">Uncharacterized protein</fullName>
    </submittedName>
</protein>
<sequence>MNSPRYFHMLSCPISFFQFA</sequence>